<sequence>MTRLLLVLSTFVFTTFYATASAQSHTFNGRRVSVPTTTASAANVTANSSARISNLTESSFDALGGDEDTDDEDSDNKDSDNKESDNKHSSYQSGHATGTTDSDDNGSSDYGDDPSDSSLRKDQPSFGNVLTATSTIRSTYRNWIGPALGRATDTACYRKSHIATTCPLGFDANLGTCWAQCPFPYPVECGMECVRQNDNCALEVVRKVSIVAQAAFSLAVDNAYGKFKLMTKGIQIAFKCSKEIMGLIKSLSKYVRGVKVNDPDTTNKKILQMLYQTDNVAFDIPVTIAACLGMKVDDQFKFADRAMNTAELVLKEVINNGRAIFSDWTAFTRFMGRIALGDMIRSLNESDITSLKTALESNSTCGYDTKRLLDRMWMTVAEMRRQNPTISENNIRGNLQLSVKLNVS</sequence>
<proteinExistence type="predicted"/>
<feature type="compositionally biased region" description="Acidic residues" evidence="1">
    <location>
        <begin position="101"/>
        <end position="115"/>
    </location>
</feature>
<dbReference type="AlphaFoldDB" id="A0AAV0T050"/>
<evidence type="ECO:0000256" key="1">
    <source>
        <dbReference type="SAM" id="MobiDB-lite"/>
    </source>
</evidence>
<evidence type="ECO:0000256" key="2">
    <source>
        <dbReference type="SAM" id="SignalP"/>
    </source>
</evidence>
<reference evidence="3" key="1">
    <citation type="submission" date="2022-12" db="EMBL/GenBank/DDBJ databases">
        <authorList>
            <person name="Webb A."/>
        </authorList>
    </citation>
    <scope>NUCLEOTIDE SEQUENCE</scope>
    <source>
        <strain evidence="3">Pd1</strain>
    </source>
</reference>
<evidence type="ECO:0000313" key="3">
    <source>
        <dbReference type="EMBL" id="CAI5711988.1"/>
    </source>
</evidence>
<evidence type="ECO:0000313" key="4">
    <source>
        <dbReference type="Proteomes" id="UP001162029"/>
    </source>
</evidence>
<comment type="caution">
    <text evidence="3">The sequence shown here is derived from an EMBL/GenBank/DDBJ whole genome shotgun (WGS) entry which is preliminary data.</text>
</comment>
<feature type="signal peptide" evidence="2">
    <location>
        <begin position="1"/>
        <end position="22"/>
    </location>
</feature>
<keyword evidence="4" id="KW-1185">Reference proteome</keyword>
<gene>
    <name evidence="3" type="ORF">PDE001_LOCUS715</name>
</gene>
<name>A0AAV0T050_9STRA</name>
<feature type="compositionally biased region" description="Acidic residues" evidence="1">
    <location>
        <begin position="64"/>
        <end position="75"/>
    </location>
</feature>
<organism evidence="3 4">
    <name type="scientific">Peronospora destructor</name>
    <dbReference type="NCBI Taxonomy" id="86335"/>
    <lineage>
        <taxon>Eukaryota</taxon>
        <taxon>Sar</taxon>
        <taxon>Stramenopiles</taxon>
        <taxon>Oomycota</taxon>
        <taxon>Peronosporomycetes</taxon>
        <taxon>Peronosporales</taxon>
        <taxon>Peronosporaceae</taxon>
        <taxon>Peronospora</taxon>
    </lineage>
</organism>
<accession>A0AAV0T050</accession>
<keyword evidence="2" id="KW-0732">Signal</keyword>
<dbReference type="Proteomes" id="UP001162029">
    <property type="component" value="Unassembled WGS sequence"/>
</dbReference>
<dbReference type="EMBL" id="CANTFM010000115">
    <property type="protein sequence ID" value="CAI5711988.1"/>
    <property type="molecule type" value="Genomic_DNA"/>
</dbReference>
<protein>
    <submittedName>
        <fullName evidence="3">Uncharacterized protein</fullName>
    </submittedName>
</protein>
<feature type="compositionally biased region" description="Basic and acidic residues" evidence="1">
    <location>
        <begin position="76"/>
        <end position="88"/>
    </location>
</feature>
<feature type="region of interest" description="Disordered" evidence="1">
    <location>
        <begin position="55"/>
        <end position="126"/>
    </location>
</feature>
<feature type="chain" id="PRO_5043359270" evidence="2">
    <location>
        <begin position="23"/>
        <end position="408"/>
    </location>
</feature>